<reference evidence="3" key="1">
    <citation type="journal article" date="2014" name="Proc. Natl. Acad. Sci. U.S.A.">
        <title>Extensive sampling of basidiomycete genomes demonstrates inadequacy of the white-rot/brown-rot paradigm for wood decay fungi.</title>
        <authorList>
            <person name="Riley R."/>
            <person name="Salamov A.A."/>
            <person name="Brown D.W."/>
            <person name="Nagy L.G."/>
            <person name="Floudas D."/>
            <person name="Held B.W."/>
            <person name="Levasseur A."/>
            <person name="Lombard V."/>
            <person name="Morin E."/>
            <person name="Otillar R."/>
            <person name="Lindquist E.A."/>
            <person name="Sun H."/>
            <person name="LaButti K.M."/>
            <person name="Schmutz J."/>
            <person name="Jabbour D."/>
            <person name="Luo H."/>
            <person name="Baker S.E."/>
            <person name="Pisabarro A.G."/>
            <person name="Walton J.D."/>
            <person name="Blanchette R.A."/>
            <person name="Henrissat B."/>
            <person name="Martin F."/>
            <person name="Cullen D."/>
            <person name="Hibbett D.S."/>
            <person name="Grigoriev I.V."/>
        </authorList>
    </citation>
    <scope>NUCLEOTIDE SEQUENCE [LARGE SCALE GENOMIC DNA]</scope>
    <source>
        <strain evidence="3">CBS 339.88</strain>
    </source>
</reference>
<dbReference type="HOGENOM" id="CLU_1503561_0_0_1"/>
<gene>
    <name evidence="2" type="ORF">GALMADRAFT_1247083</name>
</gene>
<organism evidence="2 3">
    <name type="scientific">Galerina marginata (strain CBS 339.88)</name>
    <dbReference type="NCBI Taxonomy" id="685588"/>
    <lineage>
        <taxon>Eukaryota</taxon>
        <taxon>Fungi</taxon>
        <taxon>Dikarya</taxon>
        <taxon>Basidiomycota</taxon>
        <taxon>Agaricomycotina</taxon>
        <taxon>Agaricomycetes</taxon>
        <taxon>Agaricomycetidae</taxon>
        <taxon>Agaricales</taxon>
        <taxon>Agaricineae</taxon>
        <taxon>Strophariaceae</taxon>
        <taxon>Galerina</taxon>
    </lineage>
</organism>
<name>A0A067T8Y0_GALM3</name>
<feature type="region of interest" description="Disordered" evidence="1">
    <location>
        <begin position="46"/>
        <end position="79"/>
    </location>
</feature>
<keyword evidence="3" id="KW-1185">Reference proteome</keyword>
<feature type="compositionally biased region" description="Polar residues" evidence="1">
    <location>
        <begin position="47"/>
        <end position="70"/>
    </location>
</feature>
<dbReference type="OrthoDB" id="10546580at2759"/>
<feature type="compositionally biased region" description="Low complexity" evidence="1">
    <location>
        <begin position="170"/>
        <end position="179"/>
    </location>
</feature>
<protein>
    <submittedName>
        <fullName evidence="2">Uncharacterized protein</fullName>
    </submittedName>
</protein>
<sequence>MPLEHHLPQNCVPSARNDKAMDPDTGVPPLHPSNLIVIPVSIPELPSTHTSTEMAPRQSSPFPENDTLTDPTDCPAESSSQLPALANTVSGAEGDGVLSTGGAAVGPRGKIMHPLKKKDAKGLCSVEWCKLNPTGTVSQFNIYWTSIKDSPAAECFAPPNKVTPRRTTRKTAAVAAAAT</sequence>
<accession>A0A067T8Y0</accession>
<proteinExistence type="predicted"/>
<dbReference type="EMBL" id="KL142373">
    <property type="protein sequence ID" value="KDR79665.1"/>
    <property type="molecule type" value="Genomic_DNA"/>
</dbReference>
<evidence type="ECO:0000313" key="3">
    <source>
        <dbReference type="Proteomes" id="UP000027222"/>
    </source>
</evidence>
<feature type="region of interest" description="Disordered" evidence="1">
    <location>
        <begin position="1"/>
        <end position="27"/>
    </location>
</feature>
<evidence type="ECO:0000256" key="1">
    <source>
        <dbReference type="SAM" id="MobiDB-lite"/>
    </source>
</evidence>
<dbReference type="Proteomes" id="UP000027222">
    <property type="component" value="Unassembled WGS sequence"/>
</dbReference>
<feature type="region of interest" description="Disordered" evidence="1">
    <location>
        <begin position="160"/>
        <end position="179"/>
    </location>
</feature>
<dbReference type="AlphaFoldDB" id="A0A067T8Y0"/>
<evidence type="ECO:0000313" key="2">
    <source>
        <dbReference type="EMBL" id="KDR79665.1"/>
    </source>
</evidence>